<accession>A0ABN1J090</accession>
<name>A0ABN1J090_9GAMM</name>
<evidence type="ECO:0000313" key="2">
    <source>
        <dbReference type="Proteomes" id="UP001501523"/>
    </source>
</evidence>
<reference evidence="1 2" key="1">
    <citation type="journal article" date="2019" name="Int. J. Syst. Evol. Microbiol.">
        <title>The Global Catalogue of Microorganisms (GCM) 10K type strain sequencing project: providing services to taxonomists for standard genome sequencing and annotation.</title>
        <authorList>
            <consortium name="The Broad Institute Genomics Platform"/>
            <consortium name="The Broad Institute Genome Sequencing Center for Infectious Disease"/>
            <person name="Wu L."/>
            <person name="Ma J."/>
        </authorList>
    </citation>
    <scope>NUCLEOTIDE SEQUENCE [LARGE SCALE GENOMIC DNA]</scope>
    <source>
        <strain evidence="1 2">JCM 15421</strain>
    </source>
</reference>
<gene>
    <name evidence="1" type="ORF">GCM10009105_38140</name>
</gene>
<comment type="caution">
    <text evidence="1">The sequence shown here is derived from an EMBL/GenBank/DDBJ whole genome shotgun (WGS) entry which is preliminary data.</text>
</comment>
<sequence length="101" mass="11169">MSFFPPPIEPLPAGFLLPAFDAVGNPVRAGQLVRIPMIPESLIRDLPAQDVSRLKVVEGKAMPILELDDYGYVWFGEDGPWFCVRPCEVVAVQTDQQTLDA</sequence>
<evidence type="ECO:0000313" key="1">
    <source>
        <dbReference type="EMBL" id="GAA0725012.1"/>
    </source>
</evidence>
<dbReference type="RefSeq" id="WP_343794198.1">
    <property type="nucleotide sequence ID" value="NZ_BAAAEU010000032.1"/>
</dbReference>
<dbReference type="Proteomes" id="UP001501523">
    <property type="component" value="Unassembled WGS sequence"/>
</dbReference>
<keyword evidence="2" id="KW-1185">Reference proteome</keyword>
<dbReference type="EMBL" id="BAAAEU010000032">
    <property type="protein sequence ID" value="GAA0725012.1"/>
    <property type="molecule type" value="Genomic_DNA"/>
</dbReference>
<organism evidence="1 2">
    <name type="scientific">Dokdonella soli</name>
    <dbReference type="NCBI Taxonomy" id="529810"/>
    <lineage>
        <taxon>Bacteria</taxon>
        <taxon>Pseudomonadati</taxon>
        <taxon>Pseudomonadota</taxon>
        <taxon>Gammaproteobacteria</taxon>
        <taxon>Lysobacterales</taxon>
        <taxon>Rhodanobacteraceae</taxon>
        <taxon>Dokdonella</taxon>
    </lineage>
</organism>
<protein>
    <submittedName>
        <fullName evidence="1">Uncharacterized protein</fullName>
    </submittedName>
</protein>
<proteinExistence type="predicted"/>